<evidence type="ECO:0000256" key="2">
    <source>
        <dbReference type="SAM" id="SignalP"/>
    </source>
</evidence>
<feature type="region of interest" description="Disordered" evidence="1">
    <location>
        <begin position="99"/>
        <end position="121"/>
    </location>
</feature>
<protein>
    <submittedName>
        <fullName evidence="3">Uncharacterized protein</fullName>
    </submittedName>
</protein>
<feature type="signal peptide" evidence="2">
    <location>
        <begin position="1"/>
        <end position="25"/>
    </location>
</feature>
<dbReference type="EMBL" id="BKCJ011316986">
    <property type="protein sequence ID" value="GFD19751.1"/>
    <property type="molecule type" value="Genomic_DNA"/>
</dbReference>
<feature type="compositionally biased region" description="Basic residues" evidence="1">
    <location>
        <begin position="99"/>
        <end position="110"/>
    </location>
</feature>
<feature type="compositionally biased region" description="Low complexity" evidence="1">
    <location>
        <begin position="55"/>
        <end position="71"/>
    </location>
</feature>
<dbReference type="AlphaFoldDB" id="A0A699UD54"/>
<proteinExistence type="predicted"/>
<evidence type="ECO:0000313" key="3">
    <source>
        <dbReference type="EMBL" id="GFD19751.1"/>
    </source>
</evidence>
<evidence type="ECO:0000256" key="1">
    <source>
        <dbReference type="SAM" id="MobiDB-lite"/>
    </source>
</evidence>
<keyword evidence="2" id="KW-0732">Signal</keyword>
<sequence>MRMHRTLVAMVAVVVGLALPLSGHAQQSELDGHPTTGTRRAPASDGIPEVRRVPPRAAGAPTAGRFRGGAADAGARVQSDCVWWGDANAALRVLPGRHAARRARRRRGRSAGRQPARAVAE</sequence>
<feature type="chain" id="PRO_5025688142" evidence="2">
    <location>
        <begin position="26"/>
        <end position="121"/>
    </location>
</feature>
<organism evidence="3">
    <name type="scientific">Tanacetum cinerariifolium</name>
    <name type="common">Dalmatian daisy</name>
    <name type="synonym">Chrysanthemum cinerariifolium</name>
    <dbReference type="NCBI Taxonomy" id="118510"/>
    <lineage>
        <taxon>Eukaryota</taxon>
        <taxon>Viridiplantae</taxon>
        <taxon>Streptophyta</taxon>
        <taxon>Embryophyta</taxon>
        <taxon>Tracheophyta</taxon>
        <taxon>Spermatophyta</taxon>
        <taxon>Magnoliopsida</taxon>
        <taxon>eudicotyledons</taxon>
        <taxon>Gunneridae</taxon>
        <taxon>Pentapetalae</taxon>
        <taxon>asterids</taxon>
        <taxon>campanulids</taxon>
        <taxon>Asterales</taxon>
        <taxon>Asteraceae</taxon>
        <taxon>Asteroideae</taxon>
        <taxon>Anthemideae</taxon>
        <taxon>Anthemidinae</taxon>
        <taxon>Tanacetum</taxon>
    </lineage>
</organism>
<feature type="region of interest" description="Disordered" evidence="1">
    <location>
        <begin position="26"/>
        <end position="71"/>
    </location>
</feature>
<gene>
    <name evidence="3" type="ORF">Tci_891720</name>
</gene>
<feature type="non-terminal residue" evidence="3">
    <location>
        <position position="121"/>
    </location>
</feature>
<reference evidence="3" key="1">
    <citation type="journal article" date="2019" name="Sci. Rep.">
        <title>Draft genome of Tanacetum cinerariifolium, the natural source of mosquito coil.</title>
        <authorList>
            <person name="Yamashiro T."/>
            <person name="Shiraishi A."/>
            <person name="Satake H."/>
            <person name="Nakayama K."/>
        </authorList>
    </citation>
    <scope>NUCLEOTIDE SEQUENCE</scope>
</reference>
<name>A0A699UD54_TANCI</name>
<accession>A0A699UD54</accession>
<feature type="compositionally biased region" description="Low complexity" evidence="1">
    <location>
        <begin position="111"/>
        <end position="121"/>
    </location>
</feature>
<comment type="caution">
    <text evidence="3">The sequence shown here is derived from an EMBL/GenBank/DDBJ whole genome shotgun (WGS) entry which is preliminary data.</text>
</comment>